<dbReference type="Proteomes" id="UP000186817">
    <property type="component" value="Unassembled WGS sequence"/>
</dbReference>
<keyword evidence="4" id="KW-0934">Plastid</keyword>
<dbReference type="InterPro" id="IPR001344">
    <property type="entry name" value="Chloro_AB-bd_pln"/>
</dbReference>
<sequence length="1142" mass="125979">MQRHDKGEFRLRYTGRLEFLLKNASIDRVKSLTRVDGQCNTTLTGGGDAPRGASLLKSDPLRRDGGLNTTTVMQSTDDGMFDATSWHISVLWPGEQFYQGATNEVGRDEAEWLCALVGETTLQQDAAPQEGREWAEDEASGLGARPEGATSPSLGAGVRSSSSPSLRQQIPDNDACGLLIALVSSVSIVLVSRGQRRMWSKARSRTVMGSKPEADVEERLREVESTMSMDSDEDNILQADLEGIETQKGTAGLRYSETRSLPRFLFLREPDYRAFAANVPGDLGFDPLGLCTDVRKFVEYREAELKHGRLAMFAAVAWPLAEIVDESIVGSDSNAVDFLAETGGKMLPQLGENDTFVEVFAAIVLAIGGAVELFRGEGKDGNEPGDSGFDPLRLKSWRPPTVFRTFLPENRPWMGEAEIQHSRLAMLAVLYDILVEFFTPNPVVEDTEYIFHRIDAKLLRLARLDMSEPSAVQAPIALCCDCLPLRAQRIPMENDDISIIESKEQQAVDEYCRQHDVQGLIEGLVTRYLSERPKDMKPKEFFAQQLRLEMLAGDEDSFTVSISRKFGKAPFHLHGSLFATKCDFPFGTLLPGPSLRTMGLNGRSSYEAREVRDPVGLGGPTNEKLTGLHFKLQAVEALRIRTINLEKWARTGIFAPVEGMGVATVKLRTQPKERAISNALPARTRPYDMKHVLSITITEETAGTGREPRQAIDALSHSSGRGRKLIHTALAFDISRKQNIKEHLHDGESRAAHLVETTSKVPGYALRQLFEATKKITAEIVPKETIRVIISESLKLLNCDRISLFVYDKRIEMLVLNASNLEHPIRVRPGQGISGNVFRTKQSVNIADCYSDARFDQSFDAATGYVTRNLLAIPIVDFDGSCLGVIEAINKLGDGGKGFGQVDEILLGNLADQVSVALHNAEFYRAAIVTSERANALLQMLQSLTQGLGAQSLIFSVATHASTLVHADRCTVFLVDDRAGELISHTTDSAQEIRIPKTVGIAGECATENKLIVIDDAYEDARFDPEFDQRSGYRTHSIIAVPVKRPAAKDKACAVIQMINKKEFDDEIGKFDEEDVQVLETYAMFVATQLAQSTLVTRDSSKGPGNYEEFMGRADSDGHRERSGSKQAPLMEEIQEGEEGDD</sequence>
<dbReference type="Pfam" id="PF00504">
    <property type="entry name" value="Chloroa_b-bind"/>
    <property type="match status" value="1"/>
</dbReference>
<comment type="subcellular location">
    <subcellularLocation>
        <location evidence="1">Plastid</location>
        <location evidence="1">Chloroplast</location>
    </subcellularLocation>
</comment>
<dbReference type="Gene3D" id="1.10.3460.10">
    <property type="entry name" value="Chlorophyll a/b binding protein domain"/>
    <property type="match status" value="1"/>
</dbReference>
<feature type="region of interest" description="Disordered" evidence="6">
    <location>
        <begin position="43"/>
        <end position="67"/>
    </location>
</feature>
<gene>
    <name evidence="8" type="primary">Pde11</name>
    <name evidence="8" type="ORF">AK812_SmicGene23415</name>
</gene>
<organism evidence="8 9">
    <name type="scientific">Symbiodinium microadriaticum</name>
    <name type="common">Dinoflagellate</name>
    <name type="synonym">Zooxanthella microadriatica</name>
    <dbReference type="NCBI Taxonomy" id="2951"/>
    <lineage>
        <taxon>Eukaryota</taxon>
        <taxon>Sar</taxon>
        <taxon>Alveolata</taxon>
        <taxon>Dinophyceae</taxon>
        <taxon>Suessiales</taxon>
        <taxon>Symbiodiniaceae</taxon>
        <taxon>Symbiodinium</taxon>
    </lineage>
</organism>
<keyword evidence="3" id="KW-0602">Photosynthesis</keyword>
<accession>A0A1Q9DH81</accession>
<dbReference type="InterPro" id="IPR029016">
    <property type="entry name" value="GAF-like_dom_sf"/>
</dbReference>
<feature type="domain" description="GAF" evidence="7">
    <location>
        <begin position="777"/>
        <end position="928"/>
    </location>
</feature>
<feature type="region of interest" description="Disordered" evidence="6">
    <location>
        <begin position="124"/>
        <end position="168"/>
    </location>
</feature>
<dbReference type="InterPro" id="IPR022796">
    <property type="entry name" value="Chloroa_b-bind"/>
</dbReference>
<dbReference type="GO" id="GO:0016020">
    <property type="term" value="C:membrane"/>
    <property type="evidence" value="ECO:0007669"/>
    <property type="project" value="InterPro"/>
</dbReference>
<evidence type="ECO:0000259" key="7">
    <source>
        <dbReference type="SMART" id="SM00065"/>
    </source>
</evidence>
<evidence type="ECO:0000313" key="8">
    <source>
        <dbReference type="EMBL" id="OLP94526.1"/>
    </source>
</evidence>
<evidence type="ECO:0000256" key="2">
    <source>
        <dbReference type="ARBA" id="ARBA00022528"/>
    </source>
</evidence>
<feature type="region of interest" description="Disordered" evidence="6">
    <location>
        <begin position="1097"/>
        <end position="1142"/>
    </location>
</feature>
<dbReference type="GO" id="GO:0016168">
    <property type="term" value="F:chlorophyll binding"/>
    <property type="evidence" value="ECO:0007669"/>
    <property type="project" value="UniProtKB-KW"/>
</dbReference>
<dbReference type="PANTHER" id="PTHR21649">
    <property type="entry name" value="CHLOROPHYLL A/B BINDING PROTEIN"/>
    <property type="match status" value="1"/>
</dbReference>
<feature type="domain" description="GAF" evidence="7">
    <location>
        <begin position="949"/>
        <end position="1100"/>
    </location>
</feature>
<dbReference type="Pfam" id="PF01590">
    <property type="entry name" value="GAF"/>
    <property type="match status" value="2"/>
</dbReference>
<feature type="compositionally biased region" description="Basic and acidic residues" evidence="6">
    <location>
        <begin position="1110"/>
        <end position="1124"/>
    </location>
</feature>
<feature type="binding site" evidence="5">
    <location>
        <position position="350"/>
    </location>
    <ligand>
        <name>chlorophyll a</name>
        <dbReference type="ChEBI" id="CHEBI:58416"/>
        <label>1</label>
    </ligand>
</feature>
<feature type="binding site" evidence="5">
    <location>
        <position position="418"/>
    </location>
    <ligand>
        <name>chlorophyll a</name>
        <dbReference type="ChEBI" id="CHEBI:58416"/>
        <label>1</label>
    </ligand>
</feature>
<feature type="binding site" evidence="5">
    <location>
        <position position="304"/>
    </location>
    <ligand>
        <name>chlorophyll a</name>
        <dbReference type="ChEBI" id="CHEBI:58416"/>
        <label>1</label>
    </ligand>
</feature>
<dbReference type="OrthoDB" id="74705at2759"/>
<evidence type="ECO:0000256" key="4">
    <source>
        <dbReference type="ARBA" id="ARBA00022640"/>
    </source>
</evidence>
<dbReference type="GO" id="GO:0009507">
    <property type="term" value="C:chloroplast"/>
    <property type="evidence" value="ECO:0007669"/>
    <property type="project" value="UniProtKB-SubCell"/>
</dbReference>
<keyword evidence="5" id="KW-0157">Chromophore</keyword>
<dbReference type="AlphaFoldDB" id="A0A1Q9DH81"/>
<feature type="compositionally biased region" description="Polar residues" evidence="6">
    <location>
        <begin position="159"/>
        <end position="168"/>
    </location>
</feature>
<feature type="binding site" evidence="5">
    <location>
        <position position="307"/>
    </location>
    <ligand>
        <name>chlorophyll a</name>
        <dbReference type="ChEBI" id="CHEBI:58416"/>
        <label>1</label>
    </ligand>
</feature>
<keyword evidence="5" id="KW-0148">Chlorophyll</keyword>
<proteinExistence type="predicted"/>
<dbReference type="CDD" id="cd22961">
    <property type="entry name" value="DD_TEX55-like"/>
    <property type="match status" value="1"/>
</dbReference>
<name>A0A1Q9DH81_SYMMI</name>
<dbReference type="EMBL" id="LSRX01000538">
    <property type="protein sequence ID" value="OLP94526.1"/>
    <property type="molecule type" value="Genomic_DNA"/>
</dbReference>
<evidence type="ECO:0000256" key="3">
    <source>
        <dbReference type="ARBA" id="ARBA00022531"/>
    </source>
</evidence>
<feature type="binding site" description="axial binding residue" evidence="5">
    <location>
        <position position="372"/>
    </location>
    <ligand>
        <name>chlorophyll b</name>
        <dbReference type="ChEBI" id="CHEBI:61721"/>
        <label>1</label>
    </ligand>
    <ligandPart>
        <name>Mg</name>
        <dbReference type="ChEBI" id="CHEBI:25107"/>
    </ligandPart>
</feature>
<feature type="binding site" evidence="5">
    <location>
        <position position="423"/>
    </location>
    <ligand>
        <name>chlorophyll a</name>
        <dbReference type="ChEBI" id="CHEBI:58416"/>
        <label>1</label>
    </ligand>
</feature>
<dbReference type="InterPro" id="IPR003018">
    <property type="entry name" value="GAF"/>
</dbReference>
<evidence type="ECO:0000313" key="9">
    <source>
        <dbReference type="Proteomes" id="UP000186817"/>
    </source>
</evidence>
<keyword evidence="2" id="KW-0150">Chloroplast</keyword>
<protein>
    <submittedName>
        <fullName evidence="8">Dual 3',5'-cyclic-AMP and-GMP phosphodiesterase 11</fullName>
    </submittedName>
</protein>
<dbReference type="SMART" id="SM00065">
    <property type="entry name" value="GAF"/>
    <property type="match status" value="2"/>
</dbReference>
<evidence type="ECO:0000256" key="6">
    <source>
        <dbReference type="SAM" id="MobiDB-lite"/>
    </source>
</evidence>
<dbReference type="Gene3D" id="3.30.450.40">
    <property type="match status" value="2"/>
</dbReference>
<dbReference type="SUPFAM" id="SSF55781">
    <property type="entry name" value="GAF domain-like"/>
    <property type="match status" value="2"/>
</dbReference>
<evidence type="ECO:0000256" key="5">
    <source>
        <dbReference type="PIRSR" id="PIRSR601344-1"/>
    </source>
</evidence>
<evidence type="ECO:0000256" key="1">
    <source>
        <dbReference type="ARBA" id="ARBA00004229"/>
    </source>
</evidence>
<dbReference type="SUPFAM" id="SSF103511">
    <property type="entry name" value="Chlorophyll a-b binding protein"/>
    <property type="match status" value="1"/>
</dbReference>
<dbReference type="GO" id="GO:0009765">
    <property type="term" value="P:photosynthesis, light harvesting"/>
    <property type="evidence" value="ECO:0007669"/>
    <property type="project" value="InterPro"/>
</dbReference>
<feature type="compositionally biased region" description="Acidic residues" evidence="6">
    <location>
        <begin position="1133"/>
        <end position="1142"/>
    </location>
</feature>
<reference evidence="8 9" key="1">
    <citation type="submission" date="2016-02" db="EMBL/GenBank/DDBJ databases">
        <title>Genome analysis of coral dinoflagellate symbionts highlights evolutionary adaptations to a symbiotic lifestyle.</title>
        <authorList>
            <person name="Aranda M."/>
            <person name="Li Y."/>
            <person name="Liew Y.J."/>
            <person name="Baumgarten S."/>
            <person name="Simakov O."/>
            <person name="Wilson M."/>
            <person name="Piel J."/>
            <person name="Ashoor H."/>
            <person name="Bougouffa S."/>
            <person name="Bajic V.B."/>
            <person name="Ryu T."/>
            <person name="Ravasi T."/>
            <person name="Bayer T."/>
            <person name="Micklem G."/>
            <person name="Kim H."/>
            <person name="Bhak J."/>
            <person name="Lajeunesse T.C."/>
            <person name="Voolstra C.R."/>
        </authorList>
    </citation>
    <scope>NUCLEOTIDE SEQUENCE [LARGE SCALE GENOMIC DNA]</scope>
    <source>
        <strain evidence="8 9">CCMP2467</strain>
    </source>
</reference>
<keyword evidence="9" id="KW-1185">Reference proteome</keyword>
<feature type="binding site" description="axial binding residue" evidence="5">
    <location>
        <position position="309"/>
    </location>
    <ligand>
        <name>chlorophyll b</name>
        <dbReference type="ChEBI" id="CHEBI:61721"/>
        <label>1</label>
    </ligand>
    <ligandPart>
        <name>Mg</name>
        <dbReference type="ChEBI" id="CHEBI:25107"/>
    </ligandPart>
</feature>
<comment type="caution">
    <text evidence="8">The sequence shown here is derived from an EMBL/GenBank/DDBJ whole genome shotgun (WGS) entry which is preliminary data.</text>
</comment>